<feature type="region of interest" description="Disordered" evidence="1">
    <location>
        <begin position="1"/>
        <end position="20"/>
    </location>
</feature>
<evidence type="ECO:0000256" key="1">
    <source>
        <dbReference type="SAM" id="MobiDB-lite"/>
    </source>
</evidence>
<reference evidence="2" key="1">
    <citation type="submission" date="2016-11" db="EMBL/GenBank/DDBJ databases">
        <title>The genome sequence of Colletotrichum cuscutae.</title>
        <authorList>
            <person name="Baroncelli R."/>
        </authorList>
    </citation>
    <scope>NUCLEOTIDE SEQUENCE</scope>
    <source>
        <strain evidence="2">IMI 304802</strain>
    </source>
</reference>
<feature type="compositionally biased region" description="Polar residues" evidence="1">
    <location>
        <begin position="84"/>
        <end position="93"/>
    </location>
</feature>
<dbReference type="Proteomes" id="UP001239213">
    <property type="component" value="Unassembled WGS sequence"/>
</dbReference>
<sequence length="170" mass="18715">MQAWPVLFPSDHKKLGPQEQEAASLGRPLLLPPASVACASRLYIVFTAAYLGSESSSTKHSVNVFTEKTPSDALKQNYRHSEGRSSTPSSTIQPPKWLPIFGPPLQLHRCEGTRLAVCCVLATQPTYVRSRSSSLWVAQPGPGRLKQPMSAADWELRHLKIIRASTQPSR</sequence>
<dbReference type="EMBL" id="MPDP01000062">
    <property type="protein sequence ID" value="KAK1486468.1"/>
    <property type="molecule type" value="Genomic_DNA"/>
</dbReference>
<accession>A0AAI9VEU2</accession>
<keyword evidence="3" id="KW-1185">Reference proteome</keyword>
<gene>
    <name evidence="2" type="ORF">CCUS01_15106</name>
</gene>
<feature type="region of interest" description="Disordered" evidence="1">
    <location>
        <begin position="73"/>
        <end position="93"/>
    </location>
</feature>
<name>A0AAI9VEU2_9PEZI</name>
<organism evidence="2 3">
    <name type="scientific">Colletotrichum cuscutae</name>
    <dbReference type="NCBI Taxonomy" id="1209917"/>
    <lineage>
        <taxon>Eukaryota</taxon>
        <taxon>Fungi</taxon>
        <taxon>Dikarya</taxon>
        <taxon>Ascomycota</taxon>
        <taxon>Pezizomycotina</taxon>
        <taxon>Sordariomycetes</taxon>
        <taxon>Hypocreomycetidae</taxon>
        <taxon>Glomerellales</taxon>
        <taxon>Glomerellaceae</taxon>
        <taxon>Colletotrichum</taxon>
        <taxon>Colletotrichum acutatum species complex</taxon>
    </lineage>
</organism>
<evidence type="ECO:0000313" key="2">
    <source>
        <dbReference type="EMBL" id="KAK1486468.1"/>
    </source>
</evidence>
<comment type="caution">
    <text evidence="2">The sequence shown here is derived from an EMBL/GenBank/DDBJ whole genome shotgun (WGS) entry which is preliminary data.</text>
</comment>
<proteinExistence type="predicted"/>
<protein>
    <submittedName>
        <fullName evidence="2">Uncharacterized protein</fullName>
    </submittedName>
</protein>
<evidence type="ECO:0000313" key="3">
    <source>
        <dbReference type="Proteomes" id="UP001239213"/>
    </source>
</evidence>
<dbReference type="AlphaFoldDB" id="A0AAI9VEU2"/>